<evidence type="ECO:0000313" key="1">
    <source>
        <dbReference type="EMBL" id="GCC35655.1"/>
    </source>
</evidence>
<organism evidence="1 2">
    <name type="scientific">Chiloscyllium punctatum</name>
    <name type="common">Brownbanded bambooshark</name>
    <name type="synonym">Hemiscyllium punctatum</name>
    <dbReference type="NCBI Taxonomy" id="137246"/>
    <lineage>
        <taxon>Eukaryota</taxon>
        <taxon>Metazoa</taxon>
        <taxon>Chordata</taxon>
        <taxon>Craniata</taxon>
        <taxon>Vertebrata</taxon>
        <taxon>Chondrichthyes</taxon>
        <taxon>Elasmobranchii</taxon>
        <taxon>Galeomorphii</taxon>
        <taxon>Galeoidea</taxon>
        <taxon>Orectolobiformes</taxon>
        <taxon>Hemiscylliidae</taxon>
        <taxon>Chiloscyllium</taxon>
    </lineage>
</organism>
<accession>A0A401SZ28</accession>
<sequence>MKVQAGSCGQDAAGGDVGVGLRRDLKLLRAAGKESPLPSSAGVRQSMKRLSSELQGLYEERLKQLGNKDESKGALKPTSSRQGFYAGPALLALQELRVERMIWKASILHSTEVACPFATQE</sequence>
<evidence type="ECO:0000313" key="2">
    <source>
        <dbReference type="Proteomes" id="UP000287033"/>
    </source>
</evidence>
<keyword evidence="2" id="KW-1185">Reference proteome</keyword>
<dbReference type="Proteomes" id="UP000287033">
    <property type="component" value="Unassembled WGS sequence"/>
</dbReference>
<dbReference type="EMBL" id="BEZZ01000728">
    <property type="protein sequence ID" value="GCC35655.1"/>
    <property type="molecule type" value="Genomic_DNA"/>
</dbReference>
<comment type="caution">
    <text evidence="1">The sequence shown here is derived from an EMBL/GenBank/DDBJ whole genome shotgun (WGS) entry which is preliminary data.</text>
</comment>
<reference evidence="1 2" key="1">
    <citation type="journal article" date="2018" name="Nat. Ecol. Evol.">
        <title>Shark genomes provide insights into elasmobranch evolution and the origin of vertebrates.</title>
        <authorList>
            <person name="Hara Y"/>
            <person name="Yamaguchi K"/>
            <person name="Onimaru K"/>
            <person name="Kadota M"/>
            <person name="Koyanagi M"/>
            <person name="Keeley SD"/>
            <person name="Tatsumi K"/>
            <person name="Tanaka K"/>
            <person name="Motone F"/>
            <person name="Kageyama Y"/>
            <person name="Nozu R"/>
            <person name="Adachi N"/>
            <person name="Nishimura O"/>
            <person name="Nakagawa R"/>
            <person name="Tanegashima C"/>
            <person name="Kiyatake I"/>
            <person name="Matsumoto R"/>
            <person name="Murakumo K"/>
            <person name="Nishida K"/>
            <person name="Terakita A"/>
            <person name="Kuratani S"/>
            <person name="Sato K"/>
            <person name="Hyodo S Kuraku.S."/>
        </authorList>
    </citation>
    <scope>NUCLEOTIDE SEQUENCE [LARGE SCALE GENOMIC DNA]</scope>
</reference>
<gene>
    <name evidence="1" type="ORF">chiPu_0014142</name>
</gene>
<proteinExistence type="predicted"/>
<protein>
    <submittedName>
        <fullName evidence="1">Uncharacterized protein</fullName>
    </submittedName>
</protein>
<dbReference type="AlphaFoldDB" id="A0A401SZ28"/>
<name>A0A401SZ28_CHIPU</name>